<keyword evidence="1" id="KW-0472">Membrane</keyword>
<proteinExistence type="predicted"/>
<feature type="transmembrane region" description="Helical" evidence="1">
    <location>
        <begin position="6"/>
        <end position="24"/>
    </location>
</feature>
<gene>
    <name evidence="2" type="ORF">QFW96_17695</name>
</gene>
<sequence>MNIAVQAVTTMLVGLLLLAVLWPSPRSGRNLLRRWLTEEPSAEQVGVAVRYLKRRRLWYPVLFVALSLVASPLLPADSDRGGSAVAGYLWPLLCGMLLAELADLRPRRDVLRAASLRKRTLTDLVPGWALVVFGLFTIVTVFLGVLGVVYREPVQALLREHSSQVDAYVAVLMLEQSPRPAFATGFAIACAVIVPAIAWTAMARPTRDDPDVDTALRRRSARVAFGLGIAVQAVLLQIVCAPLDNPLTVLKGMLSLLPGPVQYAHSLSFIFNRVAPVVGLLGWICSVFPHRPRARTRSAVG</sequence>
<keyword evidence="1" id="KW-0812">Transmembrane</keyword>
<keyword evidence="1" id="KW-1133">Transmembrane helix</keyword>
<keyword evidence="3" id="KW-1185">Reference proteome</keyword>
<evidence type="ECO:0000256" key="1">
    <source>
        <dbReference type="SAM" id="Phobius"/>
    </source>
</evidence>
<dbReference type="Proteomes" id="UP001237595">
    <property type="component" value="Unassembled WGS sequence"/>
</dbReference>
<protein>
    <submittedName>
        <fullName evidence="2">Uncharacterized protein</fullName>
    </submittedName>
</protein>
<feature type="transmembrane region" description="Helical" evidence="1">
    <location>
        <begin position="86"/>
        <end position="104"/>
    </location>
</feature>
<feature type="transmembrane region" description="Helical" evidence="1">
    <location>
        <begin position="57"/>
        <end position="74"/>
    </location>
</feature>
<dbReference type="RefSeq" id="WP_281456781.1">
    <property type="nucleotide sequence ID" value="NZ_JASAOF010000010.1"/>
</dbReference>
<feature type="transmembrane region" description="Helical" evidence="1">
    <location>
        <begin position="125"/>
        <end position="150"/>
    </location>
</feature>
<reference evidence="2 3" key="1">
    <citation type="submission" date="2023-04" db="EMBL/GenBank/DDBJ databases">
        <title>Draft genome sequence of Saccharopolyspora sp. TS4A08 isolated from sweet potato rhizospheric soil.</title>
        <authorList>
            <person name="Suksaard P."/>
            <person name="Duangmal K."/>
        </authorList>
    </citation>
    <scope>NUCLEOTIDE SEQUENCE [LARGE SCALE GENOMIC DNA]</scope>
    <source>
        <strain evidence="2 3">TS4A08</strain>
    </source>
</reference>
<dbReference type="EMBL" id="JASAOF010000010">
    <property type="protein sequence ID" value="MDI2030470.1"/>
    <property type="molecule type" value="Genomic_DNA"/>
</dbReference>
<feature type="transmembrane region" description="Helical" evidence="1">
    <location>
        <begin position="181"/>
        <end position="202"/>
    </location>
</feature>
<organism evidence="2 3">
    <name type="scientific">Saccharopolyspora ipomoeae</name>
    <dbReference type="NCBI Taxonomy" id="3042027"/>
    <lineage>
        <taxon>Bacteria</taxon>
        <taxon>Bacillati</taxon>
        <taxon>Actinomycetota</taxon>
        <taxon>Actinomycetes</taxon>
        <taxon>Pseudonocardiales</taxon>
        <taxon>Pseudonocardiaceae</taxon>
        <taxon>Saccharopolyspora</taxon>
    </lineage>
</organism>
<accession>A0ABT6PR48</accession>
<name>A0ABT6PR48_9PSEU</name>
<feature type="transmembrane region" description="Helical" evidence="1">
    <location>
        <begin position="223"/>
        <end position="243"/>
    </location>
</feature>
<comment type="caution">
    <text evidence="2">The sequence shown here is derived from an EMBL/GenBank/DDBJ whole genome shotgun (WGS) entry which is preliminary data.</text>
</comment>
<feature type="transmembrane region" description="Helical" evidence="1">
    <location>
        <begin position="263"/>
        <end position="288"/>
    </location>
</feature>
<evidence type="ECO:0000313" key="2">
    <source>
        <dbReference type="EMBL" id="MDI2030470.1"/>
    </source>
</evidence>
<evidence type="ECO:0000313" key="3">
    <source>
        <dbReference type="Proteomes" id="UP001237595"/>
    </source>
</evidence>